<evidence type="ECO:0000259" key="10">
    <source>
        <dbReference type="Pfam" id="PF24598"/>
    </source>
</evidence>
<keyword evidence="5" id="KW-0472">Membrane</keyword>
<protein>
    <recommendedName>
        <fullName evidence="13">Dopey N-terminal domain-containing protein</fullName>
    </recommendedName>
</protein>
<feature type="domain" description="DOP1 N-terminal" evidence="8">
    <location>
        <begin position="78"/>
        <end position="363"/>
    </location>
</feature>
<feature type="domain" description="DOP1-like C-terminal" evidence="10">
    <location>
        <begin position="1915"/>
        <end position="1966"/>
    </location>
</feature>
<organism evidence="11 12">
    <name type="scientific">Coemansia spiralis</name>
    <dbReference type="NCBI Taxonomy" id="417178"/>
    <lineage>
        <taxon>Eukaryota</taxon>
        <taxon>Fungi</taxon>
        <taxon>Fungi incertae sedis</taxon>
        <taxon>Zoopagomycota</taxon>
        <taxon>Kickxellomycotina</taxon>
        <taxon>Kickxellomycetes</taxon>
        <taxon>Kickxellales</taxon>
        <taxon>Kickxellaceae</taxon>
        <taxon>Coemansia</taxon>
    </lineage>
</organism>
<dbReference type="GO" id="GO:0000139">
    <property type="term" value="C:Golgi membrane"/>
    <property type="evidence" value="ECO:0007669"/>
    <property type="project" value="UniProtKB-SubCell"/>
</dbReference>
<dbReference type="InterPro" id="IPR040314">
    <property type="entry name" value="DOP1"/>
</dbReference>
<keyword evidence="2" id="KW-0813">Transport</keyword>
<evidence type="ECO:0000313" key="12">
    <source>
        <dbReference type="Proteomes" id="UP001151518"/>
    </source>
</evidence>
<reference evidence="11" key="1">
    <citation type="submission" date="2022-07" db="EMBL/GenBank/DDBJ databases">
        <title>Phylogenomic reconstructions and comparative analyses of Kickxellomycotina fungi.</title>
        <authorList>
            <person name="Reynolds N.K."/>
            <person name="Stajich J.E."/>
            <person name="Barry K."/>
            <person name="Grigoriev I.V."/>
            <person name="Crous P."/>
            <person name="Smith M.E."/>
        </authorList>
    </citation>
    <scope>NUCLEOTIDE SEQUENCE</scope>
    <source>
        <strain evidence="11">NRRL 3115</strain>
    </source>
</reference>
<feature type="region of interest" description="Disordered" evidence="7">
    <location>
        <begin position="1497"/>
        <end position="1530"/>
    </location>
</feature>
<evidence type="ECO:0000256" key="7">
    <source>
        <dbReference type="SAM" id="MobiDB-lite"/>
    </source>
</evidence>
<name>A0A9W8GD95_9FUNG</name>
<evidence type="ECO:0000256" key="1">
    <source>
        <dbReference type="ARBA" id="ARBA00004395"/>
    </source>
</evidence>
<keyword evidence="4" id="KW-0333">Golgi apparatus</keyword>
<dbReference type="GO" id="GO:0005768">
    <property type="term" value="C:endosome"/>
    <property type="evidence" value="ECO:0007669"/>
    <property type="project" value="TreeGrafter"/>
</dbReference>
<evidence type="ECO:0000256" key="6">
    <source>
        <dbReference type="ARBA" id="ARBA00046326"/>
    </source>
</evidence>
<dbReference type="InterPro" id="IPR056457">
    <property type="entry name" value="DOP1_C"/>
</dbReference>
<comment type="subcellular location">
    <subcellularLocation>
        <location evidence="1">Golgi apparatus membrane</location>
        <topology evidence="1">Peripheral membrane protein</topology>
    </subcellularLocation>
</comment>
<dbReference type="GO" id="GO:0006895">
    <property type="term" value="P:Golgi to endosome transport"/>
    <property type="evidence" value="ECO:0007669"/>
    <property type="project" value="InterPro"/>
</dbReference>
<dbReference type="InterPro" id="IPR007249">
    <property type="entry name" value="DOP1_N"/>
</dbReference>
<keyword evidence="3" id="KW-0653">Protein transport</keyword>
<comment type="caution">
    <text evidence="11">The sequence shown here is derived from an EMBL/GenBank/DDBJ whole genome shotgun (WGS) entry which is preliminary data.</text>
</comment>
<dbReference type="PANTHER" id="PTHR14042">
    <property type="entry name" value="DOPEY-RELATED"/>
    <property type="match status" value="1"/>
</dbReference>
<feature type="compositionally biased region" description="Low complexity" evidence="7">
    <location>
        <begin position="1507"/>
        <end position="1518"/>
    </location>
</feature>
<feature type="domain" description="DOP1-like middle TPR" evidence="9">
    <location>
        <begin position="373"/>
        <end position="574"/>
    </location>
</feature>
<sequence length="2112" mass="234156">MSKKPAAAVPQSDRSPNLSYEETLDESIAESATIVPAHQTDKDRLKHPQTLKTSSFESDLSAPRRARNADQIGAYKNDPKYQKYVQLVERNLQSFDYVSEWADVTAFLTKLGRSFEIYSKFPVIPHKETVAKRLAQCLNPALPTGVHQKALIIYEQIFKQIGSEQLVTDLPLYSYGLFPFMRNASLKTKPQLLDIFAEFFIPLGSSLRSCMKSFTAGILPGFEEGSTDVLNRVVGLLDKLRDTVDPSFFYQTIFLVMITNVEQRESALKYLSQRIPVFTQKEDVVNFCGEDPSLMARALAATLTDSKTLVLRAALDLIMTRFPLRTNTFGEKDLVLLMKHAAEVVLKKDMSLNRRLYTWLLGPGESDAEQSAYFQEFAQKYLTNALLGSFAAMSSNPDHQHTVLRVLIGLLDKPVIAQPILNSIFVPLIQLLIAERDGRTEHALPVKLASVSRMFVEMLDPIFTWSSIVNQLTDSTADCSSGVLDIKKLTRALRLVLFFVQTFELDDDATLQVHIPIAMLTILATLDNVLSKHYKQQALLAQISCCFTRIAIEMFTRIPKSVFLEEDYNNNDSQNGGNLDSAKDPTSIIDTLQLDSLFDITRSFYRVHRSVNTNTDGLAVNPTMLQEDKEHFAQVAKVERAAAKIVRGTGLLFAIIRLSKNIAAYLGLHIVIPMAAVPGALPSNCSNSQKFASIALEDICHIMRTASWYASDLLDIPKLAECAPSLPRLALTGGNLEPAVFAVKEALHQDSWVPVFIAIVSRAEEFTALNVALNTLLVFVEHRLLERDVLIDDNNLTRFVERLWTSLSSDSLSDHCRATLLLCQLRCQIDARSVERYLACRLACGDNTKTQCDSYAREISRYSVFWRNLRLIQRGDVQWDQGGSLDNLAFSRLLLLVLDHAAPLELNLSTNDLLPSDPSSSALSRHMESRAWIDSSIEDWEYVVETLTTLLMLSVRTHKREYPITLATGFVSRRKEYVADFDYGRINYYIDAIQRYLVCAGDSVIRSMVSSIPKNATVLQTCSAFTPKDSGWLQTLLLITMEFVLTDAPSGGETSAITIKSIEQTRARAAELATYIVSRPLVTWPAAYIGDIQERVIESLLYSVLYSRSSMQPPLLDLFIQLVKAHVHDEDDLARTPDIERGHAKRQAGISEIPTLSIFSRLVLAAFTLQIDMVALSRWVKALTQCLPFIQGHVSVTPAGSNEEHDLMRSLVLPCLHTLRLLLSQCSEYFSRPNELDVAKNNLTRRQLYKRLIPLFAIPATDLQSSAKDESKKDTMSVDVLTVLLDAFDIFLSICLRNIDKIPATSIVQRPSSRASDSSVTTSNSLSTSGALASIPLLSFVADMFGQEDVGETRPAEDPSTSNNDNSAVSNSEETNSTAEFNLISTLAVLRDVWNAFELSHPRGNMTKNSQSCYSSPYTEAPLSDLSALLGDFGMSEARSSDSDSIHTKRAVHLHITRILEHAVNVQPADVTEAMAALWICDNPHWITDLQASPRVGVGQSRRRRSSASSVQSSLLSSTAAREQGASPIVGADAEGSAEWDWRAVDLLEKVPGRSPLGILTTLLNSLHIRTVNSETAASLSSAVSSNSALPTGSDTSVRAASIALLDDVALARFIELYSRYHLTARSSGALVPHIISMLKEYNNNAQNNKLVLPFLLRMFTELCERVANNSQAQDPAHRAYSNELCSMFARLVDNCILIAGRSFDQSTWLRRSNNAELAGASGLVIRSDMLLGQGGTQQCNEPTKVLTEDDIIDEILSYIGSAVIPQFSLLIPDYERQVTIASNLMHYAVTPAFKSHMTGGYSGPAQAMTSKSQHFALVLQCIGALSQQASLMKVWKREVWEFFCDSKFFPSSALPEHVTMSPTLAPYWRQLIRTLLTSEKEKFIEILGKISSSSSGPALFANREHEALIRAIAILLGTDDFLVHQWIFITDTVDALYGSRSASSALLDQISSRLLSMPYLTSRAKSSKSRTLKNDSAKTFNSESYPKALLNDNDDPTNLVYQQVTAKGAETAESTGLDSTDMQNLSEHPLQRPILRTRHVSSIRDLDAFVHNASAQAYQAAYTMAEPDIEFIEALLLSDLMYFDFGALSESSSDDMSNSITSPGLITGFEL</sequence>
<feature type="region of interest" description="Disordered" evidence="7">
    <location>
        <begin position="1350"/>
        <end position="1375"/>
    </location>
</feature>
<proteinExistence type="inferred from homology"/>
<dbReference type="Proteomes" id="UP001151518">
    <property type="component" value="Unassembled WGS sequence"/>
</dbReference>
<evidence type="ECO:0000313" key="11">
    <source>
        <dbReference type="EMBL" id="KAJ2680156.1"/>
    </source>
</evidence>
<dbReference type="Pfam" id="PF04118">
    <property type="entry name" value="Dopey_N"/>
    <property type="match status" value="1"/>
</dbReference>
<dbReference type="Pfam" id="PF24598">
    <property type="entry name" value="DOP1_C"/>
    <property type="match status" value="2"/>
</dbReference>
<dbReference type="EMBL" id="JANBTW010000007">
    <property type="protein sequence ID" value="KAJ2680156.1"/>
    <property type="molecule type" value="Genomic_DNA"/>
</dbReference>
<feature type="region of interest" description="Disordered" evidence="7">
    <location>
        <begin position="1"/>
        <end position="68"/>
    </location>
</feature>
<evidence type="ECO:0000259" key="9">
    <source>
        <dbReference type="Pfam" id="PF24597"/>
    </source>
</evidence>
<evidence type="ECO:0000259" key="8">
    <source>
        <dbReference type="Pfam" id="PF04118"/>
    </source>
</evidence>
<dbReference type="GO" id="GO:0005829">
    <property type="term" value="C:cytosol"/>
    <property type="evidence" value="ECO:0007669"/>
    <property type="project" value="GOC"/>
</dbReference>
<evidence type="ECO:0000256" key="5">
    <source>
        <dbReference type="ARBA" id="ARBA00023136"/>
    </source>
</evidence>
<evidence type="ECO:0000256" key="4">
    <source>
        <dbReference type="ARBA" id="ARBA00023034"/>
    </source>
</evidence>
<evidence type="ECO:0000256" key="3">
    <source>
        <dbReference type="ARBA" id="ARBA00022927"/>
    </source>
</evidence>
<dbReference type="PANTHER" id="PTHR14042:SF24">
    <property type="entry name" value="PROTEIN DOPEY-1 HOMOLOG"/>
    <property type="match status" value="1"/>
</dbReference>
<accession>A0A9W8GD95</accession>
<feature type="domain" description="DOP1-like C-terminal" evidence="10">
    <location>
        <begin position="1634"/>
        <end position="1902"/>
    </location>
</feature>
<comment type="similarity">
    <text evidence="6">Belongs to the DOP1 family.</text>
</comment>
<evidence type="ECO:0000256" key="2">
    <source>
        <dbReference type="ARBA" id="ARBA00022448"/>
    </source>
</evidence>
<dbReference type="GO" id="GO:0005802">
    <property type="term" value="C:trans-Golgi network"/>
    <property type="evidence" value="ECO:0007669"/>
    <property type="project" value="TreeGrafter"/>
</dbReference>
<evidence type="ECO:0008006" key="13">
    <source>
        <dbReference type="Google" id="ProtNLM"/>
    </source>
</evidence>
<dbReference type="InterPro" id="IPR056458">
    <property type="entry name" value="TPR_DOP1_M"/>
</dbReference>
<dbReference type="Pfam" id="PF24597">
    <property type="entry name" value="TPR_DOP1_M"/>
    <property type="match status" value="1"/>
</dbReference>
<dbReference type="OrthoDB" id="297643at2759"/>
<gene>
    <name evidence="11" type="ORF">GGI25_001048</name>
</gene>
<feature type="compositionally biased region" description="Polar residues" evidence="7">
    <location>
        <begin position="1359"/>
        <end position="1375"/>
    </location>
</feature>
<dbReference type="GO" id="GO:0015031">
    <property type="term" value="P:protein transport"/>
    <property type="evidence" value="ECO:0007669"/>
    <property type="project" value="UniProtKB-KW"/>
</dbReference>